<name>A0A1B1A4K6_9RHOB</name>
<dbReference type="KEGG" id="rmb:K529_011735"/>
<gene>
    <name evidence="1" type="ORF">K529_011735</name>
</gene>
<accession>A0A1B1A4K6</accession>
<organism evidence="1 2">
    <name type="scientific">Tritonibacter mobilis F1926</name>
    <dbReference type="NCBI Taxonomy" id="1265309"/>
    <lineage>
        <taxon>Bacteria</taxon>
        <taxon>Pseudomonadati</taxon>
        <taxon>Pseudomonadota</taxon>
        <taxon>Alphaproteobacteria</taxon>
        <taxon>Rhodobacterales</taxon>
        <taxon>Paracoccaceae</taxon>
        <taxon>Tritonibacter</taxon>
    </lineage>
</organism>
<dbReference type="AlphaFoldDB" id="A0A1B1A4K6"/>
<evidence type="ECO:0000313" key="2">
    <source>
        <dbReference type="Proteomes" id="UP000013243"/>
    </source>
</evidence>
<dbReference type="Proteomes" id="UP000013243">
    <property type="component" value="Chromosome"/>
</dbReference>
<protein>
    <submittedName>
        <fullName evidence="1">Uncharacterized protein</fullName>
    </submittedName>
</protein>
<proteinExistence type="predicted"/>
<dbReference type="OrthoDB" id="8451541at2"/>
<dbReference type="STRING" id="1265309.K529_011735"/>
<reference evidence="1 2" key="1">
    <citation type="journal article" date="2016" name="ISME J.">
        <title>Global occurrence and heterogeneity of the Roseobacter-clade species Ruegeria mobilis.</title>
        <authorList>
            <person name="Sonnenschein E."/>
            <person name="Gram L."/>
        </authorList>
    </citation>
    <scope>NUCLEOTIDE SEQUENCE [LARGE SCALE GENOMIC DNA]</scope>
    <source>
        <strain evidence="1 2">F1926</strain>
    </source>
</reference>
<dbReference type="EMBL" id="CP015230">
    <property type="protein sequence ID" value="ANP41438.1"/>
    <property type="molecule type" value="Genomic_DNA"/>
</dbReference>
<sequence length="151" mass="16251">MGPGDVYRIVSDSEDPFLVIEGRVSFDETLLPQYSDANPRATEKPTEIPAQVTGLLLGERMFDQPVEGEITLEAHCLGPWCGSLVSGARYLFFARQTEDRVVAVIEPCGGFFFSAEDGSAGDTVLQCHLGGICPSQLPESLEGAVTPLTED</sequence>
<evidence type="ECO:0000313" key="1">
    <source>
        <dbReference type="EMBL" id="ANP41438.1"/>
    </source>
</evidence>